<keyword evidence="1" id="KW-0472">Membrane</keyword>
<keyword evidence="1" id="KW-0812">Transmembrane</keyword>
<keyword evidence="1" id="KW-1133">Transmembrane helix</keyword>
<sequence>MAKKSGGELGPIALGFVAGFAAEFVARRTLAFAWTRAVGEEPPVDVDSPDVSLGKAIGWAVLAGVGVEVARVLAVRATRKGLFPSTRAGSGV</sequence>
<evidence type="ECO:0008006" key="4">
    <source>
        <dbReference type="Google" id="ProtNLM"/>
    </source>
</evidence>
<name>A0A841INJ8_9ACTN</name>
<comment type="caution">
    <text evidence="2">The sequence shown here is derived from an EMBL/GenBank/DDBJ whole genome shotgun (WGS) entry which is preliminary data.</text>
</comment>
<feature type="transmembrane region" description="Helical" evidence="1">
    <location>
        <begin position="57"/>
        <end position="74"/>
    </location>
</feature>
<organism evidence="2 3">
    <name type="scientific">Nocardiopsis algeriensis</name>
    <dbReference type="NCBI Taxonomy" id="1478215"/>
    <lineage>
        <taxon>Bacteria</taxon>
        <taxon>Bacillati</taxon>
        <taxon>Actinomycetota</taxon>
        <taxon>Actinomycetes</taxon>
        <taxon>Streptosporangiales</taxon>
        <taxon>Nocardiopsidaceae</taxon>
        <taxon>Nocardiopsis</taxon>
    </lineage>
</organism>
<reference evidence="2 3" key="1">
    <citation type="submission" date="2020-08" db="EMBL/GenBank/DDBJ databases">
        <title>Genomic Encyclopedia of Type Strains, Phase III (KMG-III): the genomes of soil and plant-associated and newly described type strains.</title>
        <authorList>
            <person name="Whitman W."/>
        </authorList>
    </citation>
    <scope>NUCLEOTIDE SEQUENCE [LARGE SCALE GENOMIC DNA]</scope>
    <source>
        <strain evidence="2 3">CECT 8712</strain>
    </source>
</reference>
<dbReference type="RefSeq" id="WP_184289923.1">
    <property type="nucleotide sequence ID" value="NZ_JACHJO010000004.1"/>
</dbReference>
<evidence type="ECO:0000313" key="3">
    <source>
        <dbReference type="Proteomes" id="UP000536604"/>
    </source>
</evidence>
<protein>
    <recommendedName>
        <fullName evidence="4">DUF4235 domain-containing protein</fullName>
    </recommendedName>
</protein>
<dbReference type="AlphaFoldDB" id="A0A841INJ8"/>
<keyword evidence="3" id="KW-1185">Reference proteome</keyword>
<dbReference type="Proteomes" id="UP000536604">
    <property type="component" value="Unassembled WGS sequence"/>
</dbReference>
<evidence type="ECO:0000256" key="1">
    <source>
        <dbReference type="SAM" id="Phobius"/>
    </source>
</evidence>
<dbReference type="EMBL" id="JACHJO010000004">
    <property type="protein sequence ID" value="MBB6119664.1"/>
    <property type="molecule type" value="Genomic_DNA"/>
</dbReference>
<evidence type="ECO:0000313" key="2">
    <source>
        <dbReference type="EMBL" id="MBB6119664.1"/>
    </source>
</evidence>
<dbReference type="Pfam" id="PF14019">
    <property type="entry name" value="DUF4235"/>
    <property type="match status" value="1"/>
</dbReference>
<proteinExistence type="predicted"/>
<gene>
    <name evidence="2" type="ORF">FHS13_001613</name>
</gene>
<accession>A0A841INJ8</accession>
<dbReference type="InterPro" id="IPR025329">
    <property type="entry name" value="DUF4235"/>
</dbReference>